<keyword evidence="2" id="KW-1185">Reference proteome</keyword>
<evidence type="ECO:0000313" key="1">
    <source>
        <dbReference type="EMBL" id="MUG72944.1"/>
    </source>
</evidence>
<dbReference type="AlphaFoldDB" id="A0A7X2ZDH8"/>
<comment type="caution">
    <text evidence="1">The sequence shown here is derived from an EMBL/GenBank/DDBJ whole genome shotgun (WGS) entry which is preliminary data.</text>
</comment>
<gene>
    <name evidence="1" type="ORF">GNP93_19990</name>
</gene>
<reference evidence="1 2" key="1">
    <citation type="submission" date="2019-11" db="EMBL/GenBank/DDBJ databases">
        <title>Draft genome sequences of five Paenibacillus species of dairy origin.</title>
        <authorList>
            <person name="Olajide A.M."/>
            <person name="Chen S."/>
            <person name="Lapointe G."/>
        </authorList>
    </citation>
    <scope>NUCLEOTIDE SEQUENCE [LARGE SCALE GENOMIC DNA]</scope>
    <source>
        <strain evidence="1 2">2CS3</strain>
    </source>
</reference>
<accession>A0A7X2ZDH8</accession>
<sequence>MSRICCFVCSYCKSCTIYQTNVSYKKPARRLAQPEQSPLDVRRDAAKRLLRVVVKRHPKLEKKLLPDHEGSVSE</sequence>
<protein>
    <submittedName>
        <fullName evidence="1">Uncharacterized protein</fullName>
    </submittedName>
</protein>
<organism evidence="1 2">
    <name type="scientific">Paenibacillus validus</name>
    <dbReference type="NCBI Taxonomy" id="44253"/>
    <lineage>
        <taxon>Bacteria</taxon>
        <taxon>Bacillati</taxon>
        <taxon>Bacillota</taxon>
        <taxon>Bacilli</taxon>
        <taxon>Bacillales</taxon>
        <taxon>Paenibacillaceae</taxon>
        <taxon>Paenibacillus</taxon>
    </lineage>
</organism>
<dbReference type="EMBL" id="WNZX01000019">
    <property type="protein sequence ID" value="MUG72944.1"/>
    <property type="molecule type" value="Genomic_DNA"/>
</dbReference>
<dbReference type="Proteomes" id="UP000450917">
    <property type="component" value="Unassembled WGS sequence"/>
</dbReference>
<proteinExistence type="predicted"/>
<evidence type="ECO:0000313" key="2">
    <source>
        <dbReference type="Proteomes" id="UP000450917"/>
    </source>
</evidence>
<name>A0A7X2ZDH8_9BACL</name>